<accession>A0A0E2BG13</accession>
<evidence type="ECO:0000313" key="1">
    <source>
        <dbReference type="EMBL" id="EKO33866.1"/>
    </source>
</evidence>
<dbReference type="Proteomes" id="UP000006329">
    <property type="component" value="Unassembled WGS sequence"/>
</dbReference>
<organism evidence="1 2">
    <name type="scientific">Leptospira santarosai str. MOR084</name>
    <dbReference type="NCBI Taxonomy" id="1049984"/>
    <lineage>
        <taxon>Bacteria</taxon>
        <taxon>Pseudomonadati</taxon>
        <taxon>Spirochaetota</taxon>
        <taxon>Spirochaetia</taxon>
        <taxon>Leptospirales</taxon>
        <taxon>Leptospiraceae</taxon>
        <taxon>Leptospira</taxon>
    </lineage>
</organism>
<dbReference type="AlphaFoldDB" id="A0A0E2BG13"/>
<proteinExistence type="predicted"/>
<protein>
    <submittedName>
        <fullName evidence="1">Uncharacterized protein</fullName>
    </submittedName>
</protein>
<sequence>MIFEWESGSDKIGDLLGPEMGRLVVTVFDTPSETQIFETIVEIVIATKA</sequence>
<keyword evidence="2" id="KW-1185">Reference proteome</keyword>
<gene>
    <name evidence="1" type="ORF">LEP1GSC179_2827</name>
</gene>
<comment type="caution">
    <text evidence="1">The sequence shown here is derived from an EMBL/GenBank/DDBJ whole genome shotgun (WGS) entry which is preliminary data.</text>
</comment>
<evidence type="ECO:0000313" key="2">
    <source>
        <dbReference type="Proteomes" id="UP000006329"/>
    </source>
</evidence>
<dbReference type="EMBL" id="AHON02000043">
    <property type="protein sequence ID" value="EKO33866.1"/>
    <property type="molecule type" value="Genomic_DNA"/>
</dbReference>
<name>A0A0E2BG13_9LEPT</name>
<reference evidence="1" key="1">
    <citation type="submission" date="2012-10" db="EMBL/GenBank/DDBJ databases">
        <authorList>
            <person name="Harkins D.M."/>
            <person name="Durkin A.S."/>
            <person name="Brinkac L.M."/>
            <person name="Haft D.H."/>
            <person name="Selengut J.D."/>
            <person name="Sanka R."/>
            <person name="DePew J."/>
            <person name="Purushe J."/>
            <person name="Matthias M.A."/>
            <person name="Vinetz J.M."/>
            <person name="Sutton G.G."/>
            <person name="Nierman W.C."/>
            <person name="Fouts D.E."/>
        </authorList>
    </citation>
    <scope>NUCLEOTIDE SEQUENCE [LARGE SCALE GENOMIC DNA]</scope>
    <source>
        <strain evidence="1">MOR084</strain>
    </source>
</reference>